<sequence>MFWKKKTEDNKEPKGKLFHLPKEDNRQAFRIFPDPADPIVVSIDDTTVKVMEISSGGISFQNVNFNAKAVYPITFTLPITGGFVKTKLRVLRINREGVCQCRFIGLDDKAEDDIHRYVLFRQKELLRNRKYPESE</sequence>
<organism evidence="2 3">
    <name type="scientific">Nitrospina watsonii</name>
    <dbReference type="NCBI Taxonomy" id="1323948"/>
    <lineage>
        <taxon>Bacteria</taxon>
        <taxon>Pseudomonadati</taxon>
        <taxon>Nitrospinota/Tectimicrobiota group</taxon>
        <taxon>Nitrospinota</taxon>
        <taxon>Nitrospinia</taxon>
        <taxon>Nitrospinales</taxon>
        <taxon>Nitrospinaceae</taxon>
        <taxon>Nitrospina</taxon>
    </lineage>
</organism>
<dbReference type="Gene3D" id="2.40.10.220">
    <property type="entry name" value="predicted glycosyltransferase like domains"/>
    <property type="match status" value="1"/>
</dbReference>
<dbReference type="Pfam" id="PF07238">
    <property type="entry name" value="PilZ"/>
    <property type="match status" value="1"/>
</dbReference>
<name>A0ABM9HEG4_9BACT</name>
<dbReference type="Proteomes" id="UP001157733">
    <property type="component" value="Chromosome"/>
</dbReference>
<evidence type="ECO:0000313" key="3">
    <source>
        <dbReference type="Proteomes" id="UP001157733"/>
    </source>
</evidence>
<accession>A0ABM9HEG4</accession>
<protein>
    <submittedName>
        <fullName evidence="2">PilZ domain-containing protein</fullName>
    </submittedName>
</protein>
<reference evidence="2 3" key="1">
    <citation type="submission" date="2022-09" db="EMBL/GenBank/DDBJ databases">
        <authorList>
            <person name="Kop L."/>
        </authorList>
    </citation>
    <scope>NUCLEOTIDE SEQUENCE [LARGE SCALE GENOMIC DNA]</scope>
    <source>
        <strain evidence="2 3">347</strain>
    </source>
</reference>
<evidence type="ECO:0000259" key="1">
    <source>
        <dbReference type="Pfam" id="PF07238"/>
    </source>
</evidence>
<dbReference type="EMBL" id="OX336137">
    <property type="protein sequence ID" value="CAI2718640.1"/>
    <property type="molecule type" value="Genomic_DNA"/>
</dbReference>
<evidence type="ECO:0000313" key="2">
    <source>
        <dbReference type="EMBL" id="CAI2718640.1"/>
    </source>
</evidence>
<dbReference type="InterPro" id="IPR009875">
    <property type="entry name" value="PilZ_domain"/>
</dbReference>
<gene>
    <name evidence="2" type="ORF">NSPWAT_1781</name>
</gene>
<feature type="domain" description="PilZ" evidence="1">
    <location>
        <begin position="25"/>
        <end position="119"/>
    </location>
</feature>
<keyword evidence="3" id="KW-1185">Reference proteome</keyword>
<proteinExistence type="predicted"/>
<dbReference type="RefSeq" id="WP_282011530.1">
    <property type="nucleotide sequence ID" value="NZ_OX336137.1"/>
</dbReference>